<evidence type="ECO:0000256" key="2">
    <source>
        <dbReference type="ARBA" id="ARBA00011888"/>
    </source>
</evidence>
<dbReference type="AlphaFoldDB" id="A0A2T0Z1H1"/>
<organism evidence="8 9">
    <name type="scientific">Antricoccus suffuscus</name>
    <dbReference type="NCBI Taxonomy" id="1629062"/>
    <lineage>
        <taxon>Bacteria</taxon>
        <taxon>Bacillati</taxon>
        <taxon>Actinomycetota</taxon>
        <taxon>Actinomycetes</taxon>
        <taxon>Geodermatophilales</taxon>
        <taxon>Antricoccaceae</taxon>
        <taxon>Antricoccus</taxon>
    </lineage>
</organism>
<proteinExistence type="inferred from homology"/>
<keyword evidence="9" id="KW-1185">Reference proteome</keyword>
<dbReference type="OrthoDB" id="9782889at2"/>
<comment type="caution">
    <text evidence="8">The sequence shown here is derived from an EMBL/GenBank/DDBJ whole genome shotgun (WGS) entry which is preliminary data.</text>
</comment>
<name>A0A2T0Z1H1_9ACTN</name>
<comment type="catalytic activity">
    <reaction evidence="6">
        <text>uridine + phosphate = alpha-D-ribose 1-phosphate + uracil</text>
        <dbReference type="Rhea" id="RHEA:24388"/>
        <dbReference type="ChEBI" id="CHEBI:16704"/>
        <dbReference type="ChEBI" id="CHEBI:17568"/>
        <dbReference type="ChEBI" id="CHEBI:43474"/>
        <dbReference type="ChEBI" id="CHEBI:57720"/>
        <dbReference type="EC" id="2.4.2.3"/>
    </reaction>
</comment>
<dbReference type="GO" id="GO:0004850">
    <property type="term" value="F:uridine phosphorylase activity"/>
    <property type="evidence" value="ECO:0007669"/>
    <property type="project" value="UniProtKB-EC"/>
</dbReference>
<dbReference type="InterPro" id="IPR035994">
    <property type="entry name" value="Nucleoside_phosphorylase_sf"/>
</dbReference>
<keyword evidence="5" id="KW-0808">Transferase</keyword>
<dbReference type="HAMAP" id="MF_01627">
    <property type="entry name" value="Pur_nucleosid_phosp"/>
    <property type="match status" value="1"/>
</dbReference>
<dbReference type="Gene3D" id="3.40.50.1580">
    <property type="entry name" value="Nucleoside phosphorylase domain"/>
    <property type="match status" value="1"/>
</dbReference>
<protein>
    <recommendedName>
        <fullName evidence="3">Uridine phosphorylase</fullName>
        <ecNumber evidence="2">2.4.2.3</ecNumber>
    </recommendedName>
</protein>
<gene>
    <name evidence="8" type="ORF">CLV47_1317</name>
</gene>
<reference evidence="8 9" key="1">
    <citation type="submission" date="2018-03" db="EMBL/GenBank/DDBJ databases">
        <title>Genomic Encyclopedia of Archaeal and Bacterial Type Strains, Phase II (KMG-II): from individual species to whole genera.</title>
        <authorList>
            <person name="Goeker M."/>
        </authorList>
    </citation>
    <scope>NUCLEOTIDE SEQUENCE [LARGE SCALE GENOMIC DNA]</scope>
    <source>
        <strain evidence="8 9">DSM 100065</strain>
    </source>
</reference>
<dbReference type="CDD" id="cd09006">
    <property type="entry name" value="PNP_EcPNPI-like"/>
    <property type="match status" value="1"/>
</dbReference>
<accession>A0A2T0Z1H1</accession>
<feature type="domain" description="Nucleoside phosphorylase" evidence="7">
    <location>
        <begin position="15"/>
        <end position="225"/>
    </location>
</feature>
<dbReference type="PANTHER" id="PTHR43691">
    <property type="entry name" value="URIDINE PHOSPHORYLASE"/>
    <property type="match status" value="1"/>
</dbReference>
<evidence type="ECO:0000313" key="9">
    <source>
        <dbReference type="Proteomes" id="UP000237752"/>
    </source>
</evidence>
<dbReference type="PANTHER" id="PTHR43691:SF11">
    <property type="entry name" value="FI09636P-RELATED"/>
    <property type="match status" value="1"/>
</dbReference>
<evidence type="ECO:0000256" key="6">
    <source>
        <dbReference type="ARBA" id="ARBA00048447"/>
    </source>
</evidence>
<dbReference type="GO" id="GO:0006152">
    <property type="term" value="P:purine nucleoside catabolic process"/>
    <property type="evidence" value="ECO:0007669"/>
    <property type="project" value="TreeGrafter"/>
</dbReference>
<dbReference type="EC" id="2.4.2.3" evidence="2"/>
<comment type="similarity">
    <text evidence="1">Belongs to the PNP/UDP phosphorylase family.</text>
</comment>
<dbReference type="Pfam" id="PF01048">
    <property type="entry name" value="PNP_UDP_1"/>
    <property type="match status" value="1"/>
</dbReference>
<keyword evidence="4" id="KW-0328">Glycosyltransferase</keyword>
<dbReference type="EMBL" id="PVUE01000031">
    <property type="protein sequence ID" value="PRZ30173.1"/>
    <property type="molecule type" value="Genomic_DNA"/>
</dbReference>
<dbReference type="PROSITE" id="PS01232">
    <property type="entry name" value="PNP_UDP_1"/>
    <property type="match status" value="1"/>
</dbReference>
<dbReference type="SUPFAM" id="SSF53167">
    <property type="entry name" value="Purine and uridine phosphorylases"/>
    <property type="match status" value="1"/>
</dbReference>
<dbReference type="RefSeq" id="WP_106351111.1">
    <property type="nucleotide sequence ID" value="NZ_PVUE01000031.1"/>
</dbReference>
<evidence type="ECO:0000256" key="5">
    <source>
        <dbReference type="ARBA" id="ARBA00022679"/>
    </source>
</evidence>
<evidence type="ECO:0000256" key="3">
    <source>
        <dbReference type="ARBA" id="ARBA00021980"/>
    </source>
</evidence>
<evidence type="ECO:0000256" key="4">
    <source>
        <dbReference type="ARBA" id="ARBA00022676"/>
    </source>
</evidence>
<dbReference type="InterPro" id="IPR000845">
    <property type="entry name" value="Nucleoside_phosphorylase_d"/>
</dbReference>
<dbReference type="InterPro" id="IPR004402">
    <property type="entry name" value="DeoD-type"/>
</dbReference>
<evidence type="ECO:0000259" key="7">
    <source>
        <dbReference type="Pfam" id="PF01048"/>
    </source>
</evidence>
<evidence type="ECO:0000313" key="8">
    <source>
        <dbReference type="EMBL" id="PRZ30173.1"/>
    </source>
</evidence>
<dbReference type="InterPro" id="IPR018016">
    <property type="entry name" value="Nucleoside_phosphorylase_CS"/>
</dbReference>
<dbReference type="NCBIfam" id="NF004489">
    <property type="entry name" value="PRK05819.1"/>
    <property type="match status" value="1"/>
</dbReference>
<dbReference type="NCBIfam" id="TIGR00107">
    <property type="entry name" value="deoD"/>
    <property type="match status" value="1"/>
</dbReference>
<dbReference type="Proteomes" id="UP000237752">
    <property type="component" value="Unassembled WGS sequence"/>
</dbReference>
<sequence length="239" mass="25919">MSIHIGADSGQIAPYVLMPGDPLRAKWIAEHYLEDAKLYSDVRNMFGYTGTYKGLEVSVQGSGMGMPSFAIYGTELFNDFGVQTIVRVGSCGALNTDVKLRDVILASGACTDSGMNRLRFEGVDFAPIADFELLRTAYDVAAANKMPTHVGNILSSDSFYNDRAELTTRLTEYGVLAVEMEAAALYTLAAKYGRKALAICTVSDHVITGEATSSQEREQSFSDMIEVALETVLTVHGQK</sequence>
<dbReference type="GO" id="GO:0004731">
    <property type="term" value="F:purine-nucleoside phosphorylase activity"/>
    <property type="evidence" value="ECO:0007669"/>
    <property type="project" value="InterPro"/>
</dbReference>
<evidence type="ECO:0000256" key="1">
    <source>
        <dbReference type="ARBA" id="ARBA00010456"/>
    </source>
</evidence>
<dbReference type="GO" id="GO:0005829">
    <property type="term" value="C:cytosol"/>
    <property type="evidence" value="ECO:0007669"/>
    <property type="project" value="TreeGrafter"/>
</dbReference>